<comment type="caution">
    <text evidence="1">The sequence shown here is derived from an EMBL/GenBank/DDBJ whole genome shotgun (WGS) entry which is preliminary data.</text>
</comment>
<dbReference type="OrthoDB" id="10330144at2759"/>
<dbReference type="EMBL" id="CAJVRM010000099">
    <property type="protein sequence ID" value="CAG8974293.1"/>
    <property type="molecule type" value="Genomic_DNA"/>
</dbReference>
<accession>A0A9N9PT83</accession>
<proteinExistence type="predicted"/>
<gene>
    <name evidence="1" type="ORF">HYALB_00011961</name>
</gene>
<evidence type="ECO:0000313" key="1">
    <source>
        <dbReference type="EMBL" id="CAG8974293.1"/>
    </source>
</evidence>
<sequence>MTDSLQQLPTQLVRAFLDTFAPLPDADESSYLERLPTETLLMIGQIIKDASPARVVIIFDITSPIRCPPGRLGFFNFDTLEFPARDRVLSSNHCTIPAMKSRPRQEGRPLPACVCASMMNPDSHVCSGILDTVSYDINKCKDCRPPPLDYSDTEGFEGDFDYSSDEEERCPIAEGNEAEYSLITEVDVDQAEYTFV</sequence>
<name>A0A9N9PT83_9HELO</name>
<reference evidence="1" key="1">
    <citation type="submission" date="2021-07" db="EMBL/GenBank/DDBJ databases">
        <authorList>
            <person name="Durling M."/>
        </authorList>
    </citation>
    <scope>NUCLEOTIDE SEQUENCE</scope>
</reference>
<organism evidence="1 2">
    <name type="scientific">Hymenoscyphus albidus</name>
    <dbReference type="NCBI Taxonomy" id="595503"/>
    <lineage>
        <taxon>Eukaryota</taxon>
        <taxon>Fungi</taxon>
        <taxon>Dikarya</taxon>
        <taxon>Ascomycota</taxon>
        <taxon>Pezizomycotina</taxon>
        <taxon>Leotiomycetes</taxon>
        <taxon>Helotiales</taxon>
        <taxon>Helotiaceae</taxon>
        <taxon>Hymenoscyphus</taxon>
    </lineage>
</organism>
<dbReference type="AlphaFoldDB" id="A0A9N9PT83"/>
<evidence type="ECO:0000313" key="2">
    <source>
        <dbReference type="Proteomes" id="UP000701801"/>
    </source>
</evidence>
<dbReference type="Proteomes" id="UP000701801">
    <property type="component" value="Unassembled WGS sequence"/>
</dbReference>
<keyword evidence="2" id="KW-1185">Reference proteome</keyword>
<protein>
    <submittedName>
        <fullName evidence="1">Uncharacterized protein</fullName>
    </submittedName>
</protein>